<proteinExistence type="predicted"/>
<sequence length="781" mass="83946">MRTRRPLPPAALPTALSIVACAILGLWLMFGWGGPSVVRLVDSVGLAVFAVYAAVCAVAAARSAHGRQRKTWAIMAAGLTAWAGGELTWAFYELVLGRSPYPSPADVLYVAASLLILTAMVQFPRAQSAHSRLRNVVDALIVAVALLALMWVLLLDGLYEANRGDAIALTLALLYPLLDIAMIVVAVLNASASRRGQRIVLLLLAAAAALMALSDMVFAYLNVTDDYATGALVDVGWAVSLTLFGAAALLSRQPASTPPLGRDDVPTWASVWVPYAPLLIAGTVGPAAVLTGPLQIGVPILMVLVVVRQSLSAWQNKRLLEAAAERALRDPLTGLANGPLFFDRLTHAMALRGRDGRSVAVVSLDLDDFKLVNDTLGHHAADSLLAATGERIAECIRPGDTAARIDGDAFALLLEDRTENSHAIAARRLLDAFRRPFVVDGQDMFIHPSIGTAVASPTEPDVDAALLLRRADSAMRTAKHSRSVQVCVFDTATMTSPRESPERLAAAPVPRPSEGAARIRLLGELRQDIDRRALQVVYQPKIDLGTGHLAGVEALLRWPHAHLGTLHPDTFLPLVRQHGLMRPVTDLVIAQSLDDVARWARQGIRLPVAINLFAPSLRDTDLPDTLCAALQQRGLTPELLTVEITEDLVLSEVSTVTTVLQRLRQLGIRIAIDDFGSGYSALSYLRDLPIDEIKLDRHFIAHVTTNPKAAAVVEAVINLTHTLDITVVAEGVEDAETATWLTDHRCDVAQGYLYGRPTTADDIPGFIDVPSATHIAVQSRS</sequence>
<protein>
    <submittedName>
        <fullName evidence="1">Bifunctional diguanylate cyclase/phosphodiesterase</fullName>
    </submittedName>
</protein>
<accession>A0ACC6MK98</accession>
<reference evidence="1 2" key="1">
    <citation type="journal article" date="2021" name="Chemosphere">
        <title>Bioballs carrying a syntrophic Rhodococcus and Mycolicibacterium consortium for simultaneous sorption and biodegradation of fuel oil in contaminated freshwater.</title>
        <authorList>
            <person name="Naloka K."/>
            <person name="Polrit D."/>
            <person name="Muangchinda C."/>
            <person name="Thoetkiattikul H."/>
            <person name="Pinyakong O."/>
        </authorList>
    </citation>
    <scope>NUCLEOTIDE SEQUENCE [LARGE SCALE GENOMIC DNA]</scope>
    <source>
        <strain evidence="1 2">J101</strain>
    </source>
</reference>
<dbReference type="EMBL" id="JAOXLN010000019">
    <property type="protein sequence ID" value="MDZ5087369.1"/>
    <property type="molecule type" value="Genomic_DNA"/>
</dbReference>
<organism evidence="1 2">
    <name type="scientific">Mycolicibacterium parafortuitum</name>
    <name type="common">Mycobacterium parafortuitum</name>
    <dbReference type="NCBI Taxonomy" id="39692"/>
    <lineage>
        <taxon>Bacteria</taxon>
        <taxon>Bacillati</taxon>
        <taxon>Actinomycetota</taxon>
        <taxon>Actinomycetes</taxon>
        <taxon>Mycobacteriales</taxon>
        <taxon>Mycobacteriaceae</taxon>
        <taxon>Mycolicibacterium</taxon>
    </lineage>
</organism>
<gene>
    <name evidence="1" type="ORF">OHX15_18410</name>
</gene>
<keyword evidence="2" id="KW-1185">Reference proteome</keyword>
<comment type="caution">
    <text evidence="1">The sequence shown here is derived from an EMBL/GenBank/DDBJ whole genome shotgun (WGS) entry which is preliminary data.</text>
</comment>
<evidence type="ECO:0000313" key="2">
    <source>
        <dbReference type="Proteomes" id="UP001289645"/>
    </source>
</evidence>
<dbReference type="Proteomes" id="UP001289645">
    <property type="component" value="Unassembled WGS sequence"/>
</dbReference>
<evidence type="ECO:0000313" key="1">
    <source>
        <dbReference type="EMBL" id="MDZ5087369.1"/>
    </source>
</evidence>
<name>A0ACC6MK98_MYCPF</name>